<evidence type="ECO:0008006" key="3">
    <source>
        <dbReference type="Google" id="ProtNLM"/>
    </source>
</evidence>
<organism evidence="1 2">
    <name type="scientific">Pontibacter toksunensis</name>
    <dbReference type="NCBI Taxonomy" id="1332631"/>
    <lineage>
        <taxon>Bacteria</taxon>
        <taxon>Pseudomonadati</taxon>
        <taxon>Bacteroidota</taxon>
        <taxon>Cytophagia</taxon>
        <taxon>Cytophagales</taxon>
        <taxon>Hymenobacteraceae</taxon>
        <taxon>Pontibacter</taxon>
    </lineage>
</organism>
<dbReference type="EMBL" id="JBHUOX010000006">
    <property type="protein sequence ID" value="MFD3000742.1"/>
    <property type="molecule type" value="Genomic_DNA"/>
</dbReference>
<dbReference type="Proteomes" id="UP001597641">
    <property type="component" value="Unassembled WGS sequence"/>
</dbReference>
<name>A0ABW6BUV7_9BACT</name>
<gene>
    <name evidence="1" type="ORF">ACFS7Z_10250</name>
</gene>
<comment type="caution">
    <text evidence="1">The sequence shown here is derived from an EMBL/GenBank/DDBJ whole genome shotgun (WGS) entry which is preliminary data.</text>
</comment>
<reference evidence="2" key="1">
    <citation type="journal article" date="2019" name="Int. J. Syst. Evol. Microbiol.">
        <title>The Global Catalogue of Microorganisms (GCM) 10K type strain sequencing project: providing services to taxonomists for standard genome sequencing and annotation.</title>
        <authorList>
            <consortium name="The Broad Institute Genomics Platform"/>
            <consortium name="The Broad Institute Genome Sequencing Center for Infectious Disease"/>
            <person name="Wu L."/>
            <person name="Ma J."/>
        </authorList>
    </citation>
    <scope>NUCLEOTIDE SEQUENCE [LARGE SCALE GENOMIC DNA]</scope>
    <source>
        <strain evidence="2">KCTC 23984</strain>
    </source>
</reference>
<evidence type="ECO:0000313" key="1">
    <source>
        <dbReference type="EMBL" id="MFD3000742.1"/>
    </source>
</evidence>
<accession>A0ABW6BUV7</accession>
<proteinExistence type="predicted"/>
<sequence>MAPDSTDFMDKVAAWPEPVKLFHPGGELFLTISIRQGYIETKWSGHLTADSIVTAATLYLSLLHKTPVPKLLNDKTDASGDWEDANDWLEYEWLPEAIKSGLHAIAHVYSNNMFSRLSSRDLLQRLTTHIQVKNFNDPALAKAWLLSCHVAGEPSSDSFANHY</sequence>
<evidence type="ECO:0000313" key="2">
    <source>
        <dbReference type="Proteomes" id="UP001597641"/>
    </source>
</evidence>
<keyword evidence="2" id="KW-1185">Reference proteome</keyword>
<dbReference type="RefSeq" id="WP_377484079.1">
    <property type="nucleotide sequence ID" value="NZ_JBHUOX010000006.1"/>
</dbReference>
<protein>
    <recommendedName>
        <fullName evidence="3">SpoIIAA-like protein</fullName>
    </recommendedName>
</protein>